<name>A0ACB9MBP2_9MYRT</name>
<organism evidence="1 2">
    <name type="scientific">Melastoma candidum</name>
    <dbReference type="NCBI Taxonomy" id="119954"/>
    <lineage>
        <taxon>Eukaryota</taxon>
        <taxon>Viridiplantae</taxon>
        <taxon>Streptophyta</taxon>
        <taxon>Embryophyta</taxon>
        <taxon>Tracheophyta</taxon>
        <taxon>Spermatophyta</taxon>
        <taxon>Magnoliopsida</taxon>
        <taxon>eudicotyledons</taxon>
        <taxon>Gunneridae</taxon>
        <taxon>Pentapetalae</taxon>
        <taxon>rosids</taxon>
        <taxon>malvids</taxon>
        <taxon>Myrtales</taxon>
        <taxon>Melastomataceae</taxon>
        <taxon>Melastomatoideae</taxon>
        <taxon>Melastomateae</taxon>
        <taxon>Melastoma</taxon>
    </lineage>
</organism>
<accession>A0ACB9MBP2</accession>
<gene>
    <name evidence="1" type="ORF">MLD38_034568</name>
</gene>
<evidence type="ECO:0000313" key="2">
    <source>
        <dbReference type="Proteomes" id="UP001057402"/>
    </source>
</evidence>
<protein>
    <submittedName>
        <fullName evidence="1">Uncharacterized protein</fullName>
    </submittedName>
</protein>
<keyword evidence="2" id="KW-1185">Reference proteome</keyword>
<dbReference type="Proteomes" id="UP001057402">
    <property type="component" value="Chromosome 10"/>
</dbReference>
<reference evidence="2" key="1">
    <citation type="journal article" date="2023" name="Front. Plant Sci.">
        <title>Chromosomal-level genome assembly of Melastoma candidum provides insights into trichome evolution.</title>
        <authorList>
            <person name="Zhong Y."/>
            <person name="Wu W."/>
            <person name="Sun C."/>
            <person name="Zou P."/>
            <person name="Liu Y."/>
            <person name="Dai S."/>
            <person name="Zhou R."/>
        </authorList>
    </citation>
    <scope>NUCLEOTIDE SEQUENCE [LARGE SCALE GENOMIC DNA]</scope>
</reference>
<dbReference type="EMBL" id="CM042889">
    <property type="protein sequence ID" value="KAI4321150.1"/>
    <property type="molecule type" value="Genomic_DNA"/>
</dbReference>
<proteinExistence type="predicted"/>
<sequence length="212" mass="23948">MGGASYAGFPDYIGVESYVDVRADTDEVVSEEEIDDRRACWRRRSGPAMAEYRQRKEEYPPLIPLLAQTENLHSHMPWVLTRHYTPDGRLILTKERVRHHEYFRAHRHDGRLTLQLVALDDEVWSYRNLVRQCEDDEYNVAGDVPEDRTETLDSEEEEEEVEGGGSMKAGMGSKCLGYKSVGSPSSSPSAGGSCMLGMMMPPLPAALWQVHS</sequence>
<comment type="caution">
    <text evidence="1">The sequence shown here is derived from an EMBL/GenBank/DDBJ whole genome shotgun (WGS) entry which is preliminary data.</text>
</comment>
<evidence type="ECO:0000313" key="1">
    <source>
        <dbReference type="EMBL" id="KAI4321150.1"/>
    </source>
</evidence>